<dbReference type="Proteomes" id="UP000436088">
    <property type="component" value="Unassembled WGS sequence"/>
</dbReference>
<keyword evidence="5" id="KW-0040">ANK repeat</keyword>
<evidence type="ECO:0000313" key="10">
    <source>
        <dbReference type="Proteomes" id="UP000436088"/>
    </source>
</evidence>
<gene>
    <name evidence="9" type="ORF">F3Y22_tig00110705pilonHSYRG00021</name>
</gene>
<feature type="transmembrane region" description="Helical" evidence="7">
    <location>
        <begin position="146"/>
        <end position="167"/>
    </location>
</feature>
<name>A0A6A2ZW23_HIBSY</name>
<feature type="transmembrane region" description="Helical" evidence="7">
    <location>
        <begin position="173"/>
        <end position="190"/>
    </location>
</feature>
<protein>
    <recommendedName>
        <fullName evidence="8">PGG domain-containing protein</fullName>
    </recommendedName>
</protein>
<comment type="subcellular location">
    <subcellularLocation>
        <location evidence="1">Membrane</location>
        <topology evidence="1">Multi-pass membrane protein</topology>
    </subcellularLocation>
</comment>
<evidence type="ECO:0000313" key="9">
    <source>
        <dbReference type="EMBL" id="KAE8695469.1"/>
    </source>
</evidence>
<keyword evidence="3" id="KW-0677">Repeat</keyword>
<evidence type="ECO:0000256" key="4">
    <source>
        <dbReference type="ARBA" id="ARBA00022989"/>
    </source>
</evidence>
<feature type="domain" description="PGG" evidence="8">
    <location>
        <begin position="55"/>
        <end position="169"/>
    </location>
</feature>
<feature type="transmembrane region" description="Helical" evidence="7">
    <location>
        <begin position="62"/>
        <end position="83"/>
    </location>
</feature>
<dbReference type="EMBL" id="VEPZ02001080">
    <property type="protein sequence ID" value="KAE8695469.1"/>
    <property type="molecule type" value="Genomic_DNA"/>
</dbReference>
<keyword evidence="10" id="KW-1185">Reference proteome</keyword>
<keyword evidence="6 7" id="KW-0472">Membrane</keyword>
<feature type="transmembrane region" description="Helical" evidence="7">
    <location>
        <begin position="103"/>
        <end position="125"/>
    </location>
</feature>
<reference evidence="9" key="1">
    <citation type="submission" date="2019-09" db="EMBL/GenBank/DDBJ databases">
        <title>Draft genome information of white flower Hibiscus syriacus.</title>
        <authorList>
            <person name="Kim Y.-M."/>
        </authorList>
    </citation>
    <scope>NUCLEOTIDE SEQUENCE [LARGE SCALE GENOMIC DNA]</scope>
    <source>
        <strain evidence="9">YM2019G1</strain>
    </source>
</reference>
<evidence type="ECO:0000256" key="3">
    <source>
        <dbReference type="ARBA" id="ARBA00022737"/>
    </source>
</evidence>
<evidence type="ECO:0000259" key="8">
    <source>
        <dbReference type="Pfam" id="PF13962"/>
    </source>
</evidence>
<proteinExistence type="predicted"/>
<keyword evidence="4 7" id="KW-1133">Transmembrane helix</keyword>
<evidence type="ECO:0000256" key="6">
    <source>
        <dbReference type="ARBA" id="ARBA00023136"/>
    </source>
</evidence>
<sequence length="261" mass="28098">MFVTAALATSVDLPLIVVNASSCCRFTCISSLFLSRFSSCRTAAATSSKTRLGFDKVREARAVVAGLIAAVAFAAGLTLPGGYKSDESDQDRGSAILSHESAFRAFIIADSVAMISALLAIKLNYRSADPAVTRVRKAYKLSSFNLVNLFGHLAEAASVVAFITGLYAVLKPALTLAIATCIIILCFFIGDSNLPEQSLVDPKLSHPSITEHGKRIVFEVVAQLLSIPRQFLSSLFVEEGYCLIRRRNGGFWTNYAWTGTV</sequence>
<comment type="caution">
    <text evidence="9">The sequence shown here is derived from an EMBL/GenBank/DDBJ whole genome shotgun (WGS) entry which is preliminary data.</text>
</comment>
<keyword evidence="2 7" id="KW-0812">Transmembrane</keyword>
<evidence type="ECO:0000256" key="1">
    <source>
        <dbReference type="ARBA" id="ARBA00004141"/>
    </source>
</evidence>
<dbReference type="InterPro" id="IPR026961">
    <property type="entry name" value="PGG_dom"/>
</dbReference>
<dbReference type="Pfam" id="PF13962">
    <property type="entry name" value="PGG"/>
    <property type="match status" value="1"/>
</dbReference>
<evidence type="ECO:0000256" key="7">
    <source>
        <dbReference type="SAM" id="Phobius"/>
    </source>
</evidence>
<accession>A0A6A2ZW23</accession>
<dbReference type="GO" id="GO:0005886">
    <property type="term" value="C:plasma membrane"/>
    <property type="evidence" value="ECO:0007669"/>
    <property type="project" value="TreeGrafter"/>
</dbReference>
<dbReference type="AlphaFoldDB" id="A0A6A2ZW23"/>
<dbReference type="PANTHER" id="PTHR24186:SF53">
    <property type="entry name" value="PGG DOMAIN-CONTAINING PROTEIN"/>
    <property type="match status" value="1"/>
</dbReference>
<evidence type="ECO:0000256" key="2">
    <source>
        <dbReference type="ARBA" id="ARBA00022692"/>
    </source>
</evidence>
<organism evidence="9 10">
    <name type="scientific">Hibiscus syriacus</name>
    <name type="common">Rose of Sharon</name>
    <dbReference type="NCBI Taxonomy" id="106335"/>
    <lineage>
        <taxon>Eukaryota</taxon>
        <taxon>Viridiplantae</taxon>
        <taxon>Streptophyta</taxon>
        <taxon>Embryophyta</taxon>
        <taxon>Tracheophyta</taxon>
        <taxon>Spermatophyta</taxon>
        <taxon>Magnoliopsida</taxon>
        <taxon>eudicotyledons</taxon>
        <taxon>Gunneridae</taxon>
        <taxon>Pentapetalae</taxon>
        <taxon>rosids</taxon>
        <taxon>malvids</taxon>
        <taxon>Malvales</taxon>
        <taxon>Malvaceae</taxon>
        <taxon>Malvoideae</taxon>
        <taxon>Hibiscus</taxon>
    </lineage>
</organism>
<dbReference type="PANTHER" id="PTHR24186">
    <property type="entry name" value="PROTEIN PHOSPHATASE 1 REGULATORY SUBUNIT"/>
    <property type="match status" value="1"/>
</dbReference>
<evidence type="ECO:0000256" key="5">
    <source>
        <dbReference type="ARBA" id="ARBA00023043"/>
    </source>
</evidence>